<dbReference type="FunFam" id="3.40.630.30:FF:000064">
    <property type="entry name" value="GNAT family acetyltransferase"/>
    <property type="match status" value="1"/>
</dbReference>
<proteinExistence type="inferred from homology"/>
<dbReference type="Proteomes" id="UP000249873">
    <property type="component" value="Chromosome"/>
</dbReference>
<dbReference type="AlphaFoldDB" id="A0A2Z4GEC2"/>
<organism evidence="5 6">
    <name type="scientific">Arcticibacterium luteifluviistationis</name>
    <dbReference type="NCBI Taxonomy" id="1784714"/>
    <lineage>
        <taxon>Bacteria</taxon>
        <taxon>Pseudomonadati</taxon>
        <taxon>Bacteroidota</taxon>
        <taxon>Cytophagia</taxon>
        <taxon>Cytophagales</taxon>
        <taxon>Leadbetterellaceae</taxon>
        <taxon>Arcticibacterium</taxon>
    </lineage>
</organism>
<dbReference type="KEGG" id="als:DJ013_14670"/>
<dbReference type="Pfam" id="PF00583">
    <property type="entry name" value="Acetyltransf_1"/>
    <property type="match status" value="1"/>
</dbReference>
<dbReference type="EMBL" id="CP029480">
    <property type="protein sequence ID" value="AWV99338.1"/>
    <property type="molecule type" value="Genomic_DNA"/>
</dbReference>
<dbReference type="CDD" id="cd04301">
    <property type="entry name" value="NAT_SF"/>
    <property type="match status" value="1"/>
</dbReference>
<sequence>MQDINIREFGEDDFEQLLELFKEFSVFEKRPHMMVNDLTTMKAEKDYFKGFAAVLPDGQIVGYATYNFVYYTWSGKSIYMDDLYVKPAHRGTGLGKGLINKVIDFARENKCQKVKWQVSHWNVKAKEFYRSLGAVIDDNEQNCDLKLN</sequence>
<dbReference type="GO" id="GO:0008080">
    <property type="term" value="F:N-acetyltransferase activity"/>
    <property type="evidence" value="ECO:0007669"/>
    <property type="project" value="UniProtKB-ARBA"/>
</dbReference>
<evidence type="ECO:0000313" key="5">
    <source>
        <dbReference type="EMBL" id="AWV99338.1"/>
    </source>
</evidence>
<dbReference type="InterPro" id="IPR016181">
    <property type="entry name" value="Acyl_CoA_acyltransferase"/>
</dbReference>
<evidence type="ECO:0000259" key="4">
    <source>
        <dbReference type="PROSITE" id="PS51186"/>
    </source>
</evidence>
<dbReference type="InterPro" id="IPR000182">
    <property type="entry name" value="GNAT_dom"/>
</dbReference>
<name>A0A2Z4GEC2_9BACT</name>
<keyword evidence="2 5" id="KW-0808">Transferase</keyword>
<protein>
    <submittedName>
        <fullName evidence="5">GNAT family N-acetyltransferase</fullName>
    </submittedName>
</protein>
<keyword evidence="3" id="KW-0012">Acyltransferase</keyword>
<dbReference type="PROSITE" id="PS51186">
    <property type="entry name" value="GNAT"/>
    <property type="match status" value="1"/>
</dbReference>
<evidence type="ECO:0000256" key="1">
    <source>
        <dbReference type="ARBA" id="ARBA00008694"/>
    </source>
</evidence>
<dbReference type="RefSeq" id="WP_111372665.1">
    <property type="nucleotide sequence ID" value="NZ_CP029480.1"/>
</dbReference>
<accession>A0A2Z4GEC2</accession>
<evidence type="ECO:0000256" key="2">
    <source>
        <dbReference type="ARBA" id="ARBA00022679"/>
    </source>
</evidence>
<dbReference type="Gene3D" id="3.40.630.30">
    <property type="match status" value="1"/>
</dbReference>
<keyword evidence="6" id="KW-1185">Reference proteome</keyword>
<evidence type="ECO:0000313" key="6">
    <source>
        <dbReference type="Proteomes" id="UP000249873"/>
    </source>
</evidence>
<comment type="similarity">
    <text evidence="1">Belongs to the acetyltransferase family.</text>
</comment>
<feature type="domain" description="N-acetyltransferase" evidence="4">
    <location>
        <begin position="4"/>
        <end position="148"/>
    </location>
</feature>
<dbReference type="OrthoDB" id="9805924at2"/>
<dbReference type="PANTHER" id="PTHR10545:SF29">
    <property type="entry name" value="GH14572P-RELATED"/>
    <property type="match status" value="1"/>
</dbReference>
<dbReference type="SUPFAM" id="SSF55729">
    <property type="entry name" value="Acyl-CoA N-acyltransferases (Nat)"/>
    <property type="match status" value="1"/>
</dbReference>
<dbReference type="PANTHER" id="PTHR10545">
    <property type="entry name" value="DIAMINE N-ACETYLTRANSFERASE"/>
    <property type="match status" value="1"/>
</dbReference>
<gene>
    <name evidence="5" type="ORF">DJ013_14670</name>
</gene>
<dbReference type="InterPro" id="IPR051016">
    <property type="entry name" value="Diverse_Substrate_AcTransf"/>
</dbReference>
<evidence type="ECO:0000256" key="3">
    <source>
        <dbReference type="ARBA" id="ARBA00023315"/>
    </source>
</evidence>
<reference evidence="5 6" key="1">
    <citation type="submission" date="2018-05" db="EMBL/GenBank/DDBJ databases">
        <title>Complete genome sequence of Arcticibacterium luteifluviistationis SM1504T, a cytophagaceae bacterium isolated from Arctic surface seawater.</title>
        <authorList>
            <person name="Li Y."/>
            <person name="Qin Q.-L."/>
        </authorList>
    </citation>
    <scope>NUCLEOTIDE SEQUENCE [LARGE SCALE GENOMIC DNA]</scope>
    <source>
        <strain evidence="5 6">SM1504</strain>
    </source>
</reference>